<dbReference type="PANTHER" id="PTHR37822">
    <property type="entry name" value="SPORE PHOTOPRODUCT LYASE-RELATED"/>
    <property type="match status" value="1"/>
</dbReference>
<reference evidence="2" key="1">
    <citation type="submission" date="2020-02" db="EMBL/GenBank/DDBJ databases">
        <authorList>
            <person name="Meier V. D."/>
        </authorList>
    </citation>
    <scope>NUCLEOTIDE SEQUENCE</scope>
    <source>
        <strain evidence="2">AVDCRST_MAG12</strain>
    </source>
</reference>
<accession>A0A6J4SCV1</accession>
<dbReference type="GO" id="GO:0042601">
    <property type="term" value="C:endospore-forming forespore"/>
    <property type="evidence" value="ECO:0007669"/>
    <property type="project" value="TreeGrafter"/>
</dbReference>
<protein>
    <submittedName>
        <fullName evidence="2">Spore photoproduct lyase</fullName>
        <ecNumber evidence="2">4.1.99.14</ecNumber>
    </submittedName>
</protein>
<dbReference type="Pfam" id="PF07591">
    <property type="entry name" value="PT-HINT"/>
    <property type="match status" value="1"/>
</dbReference>
<proteinExistence type="predicted"/>
<dbReference type="AlphaFoldDB" id="A0A6J4SCV1"/>
<dbReference type="GO" id="GO:0016539">
    <property type="term" value="P:intein-mediated protein splicing"/>
    <property type="evidence" value="ECO:0007669"/>
    <property type="project" value="InterPro"/>
</dbReference>
<dbReference type="InterPro" id="IPR006141">
    <property type="entry name" value="Intein_N"/>
</dbReference>
<evidence type="ECO:0000259" key="1">
    <source>
        <dbReference type="SMART" id="SM00306"/>
    </source>
</evidence>
<dbReference type="InterPro" id="IPR049539">
    <property type="entry name" value="SPL"/>
</dbReference>
<dbReference type="SUPFAM" id="SSF51294">
    <property type="entry name" value="Hedgehog/intein (Hint) domain"/>
    <property type="match status" value="1"/>
</dbReference>
<dbReference type="GO" id="GO:0051539">
    <property type="term" value="F:4 iron, 4 sulfur cluster binding"/>
    <property type="evidence" value="ECO:0007669"/>
    <property type="project" value="TreeGrafter"/>
</dbReference>
<name>A0A6J4SCV1_9ACTN</name>
<dbReference type="EMBL" id="CADCVK010000347">
    <property type="protein sequence ID" value="CAA9495463.1"/>
    <property type="molecule type" value="Genomic_DNA"/>
</dbReference>
<dbReference type="GO" id="GO:1904047">
    <property type="term" value="F:S-adenosyl-L-methionine binding"/>
    <property type="evidence" value="ECO:0007669"/>
    <property type="project" value="TreeGrafter"/>
</dbReference>
<organism evidence="2">
    <name type="scientific">uncultured Rubrobacteraceae bacterium</name>
    <dbReference type="NCBI Taxonomy" id="349277"/>
    <lineage>
        <taxon>Bacteria</taxon>
        <taxon>Bacillati</taxon>
        <taxon>Actinomycetota</taxon>
        <taxon>Rubrobacteria</taxon>
        <taxon>Rubrobacterales</taxon>
        <taxon>Rubrobacteraceae</taxon>
        <taxon>environmental samples</taxon>
    </lineage>
</organism>
<gene>
    <name evidence="2" type="ORF">AVDCRST_MAG12-2336</name>
</gene>
<evidence type="ECO:0000313" key="2">
    <source>
        <dbReference type="EMBL" id="CAA9495463.1"/>
    </source>
</evidence>
<dbReference type="GO" id="GO:0003913">
    <property type="term" value="F:DNA photolyase activity"/>
    <property type="evidence" value="ECO:0007669"/>
    <property type="project" value="TreeGrafter"/>
</dbReference>
<dbReference type="InterPro" id="IPR036844">
    <property type="entry name" value="Hint_dom_sf"/>
</dbReference>
<dbReference type="Gene3D" id="2.170.16.10">
    <property type="entry name" value="Hedgehog/Intein (Hint) domain"/>
    <property type="match status" value="1"/>
</dbReference>
<dbReference type="PANTHER" id="PTHR37822:SF2">
    <property type="entry name" value="SPORE PHOTOPRODUCT LYASE"/>
    <property type="match status" value="1"/>
</dbReference>
<dbReference type="PROSITE" id="PS50817">
    <property type="entry name" value="INTEIN_N_TER"/>
    <property type="match status" value="1"/>
</dbReference>
<feature type="domain" description="Hint" evidence="1">
    <location>
        <begin position="109"/>
        <end position="202"/>
    </location>
</feature>
<sequence>MGEKTRNRAPAVAGGLLRVEKIYHEPEVAGFARGREILARFPGAERVGVSSHWNIPELHGDAGGVGDWAKNKKSVLVLGVKKGLGIRSFYRSADFIAPSQANGCAMACSYCVEEGTLIETPEGRVPVEQIRDGDPILAYDSSSGRLVEARAGRTASREVDEVLEIRVGGRVLRVTEDHPLMTRRGWVRAGDLTEDDEVLCDDGRTG</sequence>
<dbReference type="CDD" id="cd00081">
    <property type="entry name" value="Hint"/>
    <property type="match status" value="1"/>
</dbReference>
<dbReference type="SMART" id="SM00306">
    <property type="entry name" value="HintN"/>
    <property type="match status" value="1"/>
</dbReference>
<dbReference type="EC" id="4.1.99.14" evidence="2"/>
<keyword evidence="2" id="KW-0456">Lyase</keyword>
<dbReference type="InterPro" id="IPR003587">
    <property type="entry name" value="Hint_dom_N"/>
</dbReference>